<protein>
    <recommendedName>
        <fullName evidence="2">XS domain-containing protein</fullName>
    </recommendedName>
</protein>
<evidence type="ECO:0000313" key="3">
    <source>
        <dbReference type="EMBL" id="KAH7302551.1"/>
    </source>
</evidence>
<sequence length="422" mass="48278">MEARPQENVHTSMDVEVVQNKETETISFFNWKEGGDYRQAADSCSDTLTVWKLDESWWGDLNQSLSEAPAPHEQAPSSAFDHLSTGTDSECSDVDLDNDWVTSGSSDSDATIESLQSRKQNKWLCSFFRVLNNISESERENTLFYCPACRGSGLGETDLYKGLKPLKTHAKNYTKRRVKLHKEFASILKEELKTLGEMPKSEANMGRIFQLPWQLAEGDLTDPDPLILWPPMVVIRTACLKSDTHEKSLTIDAKCFLEVFKQYCPRRVRHAYDPAGQLSLLSLLLFLDSPAGYVHAKHLVKDFKHSERGRKQWNEHARIEMESCFCGTQYAYMATEEDVVLFNRCDQSKKKIAWIMKSYSEVVVQPLVEMDDAKLKNSLLRVQIKEKEEHNRILEEILRKLDKGMGLTGEETRVVQDIASRP</sequence>
<dbReference type="Proteomes" id="UP000825935">
    <property type="component" value="Chromosome 23"/>
</dbReference>
<dbReference type="Gene3D" id="3.30.70.2890">
    <property type="entry name" value="XS domain"/>
    <property type="match status" value="1"/>
</dbReference>
<evidence type="ECO:0000313" key="4">
    <source>
        <dbReference type="Proteomes" id="UP000825935"/>
    </source>
</evidence>
<dbReference type="Pfam" id="PF03468">
    <property type="entry name" value="XS"/>
    <property type="match status" value="1"/>
</dbReference>
<accession>A0A8T2S391</accession>
<dbReference type="PANTHER" id="PTHR46602">
    <property type="entry name" value="PROTEIN SUPPRESSOR OF GENE SILENCING 3"/>
    <property type="match status" value="1"/>
</dbReference>
<organism evidence="3 4">
    <name type="scientific">Ceratopteris richardii</name>
    <name type="common">Triangle waterfern</name>
    <dbReference type="NCBI Taxonomy" id="49495"/>
    <lineage>
        <taxon>Eukaryota</taxon>
        <taxon>Viridiplantae</taxon>
        <taxon>Streptophyta</taxon>
        <taxon>Embryophyta</taxon>
        <taxon>Tracheophyta</taxon>
        <taxon>Polypodiopsida</taxon>
        <taxon>Polypodiidae</taxon>
        <taxon>Polypodiales</taxon>
        <taxon>Pteridineae</taxon>
        <taxon>Pteridaceae</taxon>
        <taxon>Parkerioideae</taxon>
        <taxon>Ceratopteris</taxon>
    </lineage>
</organism>
<gene>
    <name evidence="3" type="ORF">KP509_23G077100</name>
</gene>
<evidence type="ECO:0000259" key="2">
    <source>
        <dbReference type="Pfam" id="PF03468"/>
    </source>
</evidence>
<dbReference type="EMBL" id="CM035428">
    <property type="protein sequence ID" value="KAH7302551.1"/>
    <property type="molecule type" value="Genomic_DNA"/>
</dbReference>
<name>A0A8T2S391_CERRI</name>
<dbReference type="OrthoDB" id="1915333at2759"/>
<dbReference type="AlphaFoldDB" id="A0A8T2S391"/>
<keyword evidence="4" id="KW-1185">Reference proteome</keyword>
<proteinExistence type="predicted"/>
<dbReference type="PANTHER" id="PTHR46602:SF1">
    <property type="entry name" value="PROTEIN SUPPRESSOR OF GENE SILENCING 3"/>
    <property type="match status" value="1"/>
</dbReference>
<feature type="region of interest" description="Disordered" evidence="1">
    <location>
        <begin position="66"/>
        <end position="90"/>
    </location>
</feature>
<evidence type="ECO:0000256" key="1">
    <source>
        <dbReference type="SAM" id="MobiDB-lite"/>
    </source>
</evidence>
<dbReference type="GO" id="GO:0051607">
    <property type="term" value="P:defense response to virus"/>
    <property type="evidence" value="ECO:0007669"/>
    <property type="project" value="InterPro"/>
</dbReference>
<reference evidence="3 4" key="1">
    <citation type="submission" date="2021-08" db="EMBL/GenBank/DDBJ databases">
        <title>WGS assembly of Ceratopteris richardii.</title>
        <authorList>
            <person name="Marchant D.B."/>
            <person name="Chen G."/>
            <person name="Jenkins J."/>
            <person name="Shu S."/>
            <person name="Leebens-Mack J."/>
            <person name="Grimwood J."/>
            <person name="Schmutz J."/>
            <person name="Soltis P."/>
            <person name="Soltis D."/>
            <person name="Chen Z.-H."/>
        </authorList>
    </citation>
    <scope>NUCLEOTIDE SEQUENCE [LARGE SCALE GENOMIC DNA]</scope>
    <source>
        <strain evidence="3">Whitten #5841</strain>
        <tissue evidence="3">Leaf</tissue>
    </source>
</reference>
<dbReference type="OMA" id="IDHAKNV"/>
<dbReference type="InterPro" id="IPR005380">
    <property type="entry name" value="XS_domain"/>
</dbReference>
<comment type="caution">
    <text evidence="3">The sequence shown here is derived from an EMBL/GenBank/DDBJ whole genome shotgun (WGS) entry which is preliminary data.</text>
</comment>
<dbReference type="InterPro" id="IPR044287">
    <property type="entry name" value="SGS3"/>
</dbReference>
<dbReference type="InterPro" id="IPR038588">
    <property type="entry name" value="XS_domain_sf"/>
</dbReference>
<feature type="domain" description="XS" evidence="2">
    <location>
        <begin position="226"/>
        <end position="339"/>
    </location>
</feature>
<dbReference type="GO" id="GO:0031047">
    <property type="term" value="P:regulatory ncRNA-mediated gene silencing"/>
    <property type="evidence" value="ECO:0007669"/>
    <property type="project" value="InterPro"/>
</dbReference>